<evidence type="ECO:0000313" key="1">
    <source>
        <dbReference type="EMBL" id="PKZ80892.1"/>
    </source>
</evidence>
<protein>
    <submittedName>
        <fullName evidence="1">Uncharacterized protein</fullName>
    </submittedName>
</protein>
<evidence type="ECO:0000313" key="2">
    <source>
        <dbReference type="Proteomes" id="UP000234847"/>
    </source>
</evidence>
<dbReference type="Proteomes" id="UP000234847">
    <property type="component" value="Unassembled WGS sequence"/>
</dbReference>
<dbReference type="EMBL" id="PKJT01000012">
    <property type="protein sequence ID" value="PKZ80892.1"/>
    <property type="molecule type" value="Genomic_DNA"/>
</dbReference>
<proteinExistence type="predicted"/>
<organism evidence="1 2">
    <name type="scientific">Micrococcus luteus</name>
    <name type="common">Micrococcus lysodeikticus</name>
    <dbReference type="NCBI Taxonomy" id="1270"/>
    <lineage>
        <taxon>Bacteria</taxon>
        <taxon>Bacillati</taxon>
        <taxon>Actinomycetota</taxon>
        <taxon>Actinomycetes</taxon>
        <taxon>Micrococcales</taxon>
        <taxon>Micrococcaceae</taxon>
        <taxon>Micrococcus</taxon>
    </lineage>
</organism>
<dbReference type="RefSeq" id="WP_101966093.1">
    <property type="nucleotide sequence ID" value="NZ_CP043842.1"/>
</dbReference>
<accession>A0A378NNA7</accession>
<comment type="caution">
    <text evidence="1">The sequence shown here is derived from an EMBL/GenBank/DDBJ whole genome shotgun (WGS) entry which is preliminary data.</text>
</comment>
<dbReference type="AlphaFoldDB" id="A0A378NNA7"/>
<gene>
    <name evidence="1" type="ORF">CYJ95_10245</name>
</gene>
<sequence>MPSYRARLQIGDLLPGHRPEEVMDLAEAAVQATHVLAAKDIEVVARVPRIVLRFTVPGSHRAGEDAEAAEVARRMAEAVSGVAVTGRLDVLRRDGGRWVPVPAGPGR</sequence>
<reference evidence="1 2" key="1">
    <citation type="submission" date="2017-12" db="EMBL/GenBank/DDBJ databases">
        <title>Phylogenetic diversity of female urinary microbiome.</title>
        <authorList>
            <person name="Thomas-White K."/>
            <person name="Wolfe A.J."/>
        </authorList>
    </citation>
    <scope>NUCLEOTIDE SEQUENCE [LARGE SCALE GENOMIC DNA]</scope>
    <source>
        <strain evidence="1 2">UMB0038</strain>
    </source>
</reference>
<name>A0A378NNA7_MICLU</name>